<dbReference type="PANTHER" id="PTHR23406:SF90">
    <property type="entry name" value="MALIC ENZYME-RELATED"/>
    <property type="match status" value="1"/>
</dbReference>
<dbReference type="InterPro" id="IPR015884">
    <property type="entry name" value="Malic_enzyme_CS"/>
</dbReference>
<comment type="similarity">
    <text evidence="2 8">Belongs to the malic enzymes family.</text>
</comment>
<evidence type="ECO:0000313" key="11">
    <source>
        <dbReference type="EMBL" id="KAK3098475.1"/>
    </source>
</evidence>
<comment type="cofactor">
    <cofactor evidence="1">
        <name>Mn(2+)</name>
        <dbReference type="ChEBI" id="CHEBI:29035"/>
    </cofactor>
</comment>
<feature type="binding site" evidence="7">
    <location>
        <position position="257"/>
    </location>
    <ligand>
        <name>a divalent metal cation</name>
        <dbReference type="ChEBI" id="CHEBI:60240"/>
    </ligand>
</feature>
<dbReference type="Gene3D" id="3.40.50.10380">
    <property type="entry name" value="Malic enzyme, N-terminal domain"/>
    <property type="match status" value="1"/>
</dbReference>
<evidence type="ECO:0000256" key="5">
    <source>
        <dbReference type="PIRSR" id="PIRSR000106-1"/>
    </source>
</evidence>
<dbReference type="GO" id="GO:0046872">
    <property type="term" value="F:metal ion binding"/>
    <property type="evidence" value="ECO:0007669"/>
    <property type="project" value="UniProtKB-KW"/>
</dbReference>
<dbReference type="Proteomes" id="UP001186944">
    <property type="component" value="Unassembled WGS sequence"/>
</dbReference>
<organism evidence="11 12">
    <name type="scientific">Pinctada imbricata</name>
    <name type="common">Atlantic pearl-oyster</name>
    <name type="synonym">Pinctada martensii</name>
    <dbReference type="NCBI Taxonomy" id="66713"/>
    <lineage>
        <taxon>Eukaryota</taxon>
        <taxon>Metazoa</taxon>
        <taxon>Spiralia</taxon>
        <taxon>Lophotrochozoa</taxon>
        <taxon>Mollusca</taxon>
        <taxon>Bivalvia</taxon>
        <taxon>Autobranchia</taxon>
        <taxon>Pteriomorphia</taxon>
        <taxon>Pterioida</taxon>
        <taxon>Pterioidea</taxon>
        <taxon>Pteriidae</taxon>
        <taxon>Pinctada</taxon>
    </lineage>
</organism>
<dbReference type="GO" id="GO:0005739">
    <property type="term" value="C:mitochondrion"/>
    <property type="evidence" value="ECO:0007669"/>
    <property type="project" value="TreeGrafter"/>
</dbReference>
<dbReference type="CDD" id="cd05312">
    <property type="entry name" value="NAD_bind_1_malic_enz"/>
    <property type="match status" value="1"/>
</dbReference>
<feature type="binding site" evidence="6">
    <location>
        <position position="465"/>
    </location>
    <ligand>
        <name>(S)-malate</name>
        <dbReference type="ChEBI" id="CHEBI:15589"/>
    </ligand>
</feature>
<evidence type="ECO:0000256" key="3">
    <source>
        <dbReference type="ARBA" id="ARBA00022723"/>
    </source>
</evidence>
<dbReference type="PANTHER" id="PTHR23406">
    <property type="entry name" value="MALIC ENZYME-RELATED"/>
    <property type="match status" value="1"/>
</dbReference>
<feature type="active site" description="Proton acceptor" evidence="5">
    <location>
        <position position="184"/>
    </location>
</feature>
<name>A0AA89C7U3_PINIB</name>
<gene>
    <name evidence="11" type="ORF">FSP39_019798</name>
</gene>
<dbReference type="FunFam" id="3.40.50.720:FF:000060">
    <property type="entry name" value="Malic enzyme"/>
    <property type="match status" value="1"/>
</dbReference>
<evidence type="ECO:0000259" key="10">
    <source>
        <dbReference type="SMART" id="SM01274"/>
    </source>
</evidence>
<comment type="cofactor">
    <cofactor evidence="7">
        <name>Mg(2+)</name>
        <dbReference type="ChEBI" id="CHEBI:18420"/>
    </cofactor>
    <cofactor evidence="7">
        <name>Mn(2+)</name>
        <dbReference type="ChEBI" id="CHEBI:29035"/>
    </cofactor>
    <text evidence="7">Divalent metal cations. Prefers magnesium or manganese.</text>
</comment>
<feature type="domain" description="Malic enzyme NAD-binding" evidence="9">
    <location>
        <begin position="281"/>
        <end position="534"/>
    </location>
</feature>
<evidence type="ECO:0000313" key="12">
    <source>
        <dbReference type="Proteomes" id="UP001186944"/>
    </source>
</evidence>
<dbReference type="EMBL" id="VSWD01000007">
    <property type="protein sequence ID" value="KAK3098475.1"/>
    <property type="molecule type" value="Genomic_DNA"/>
</dbReference>
<dbReference type="SUPFAM" id="SSF51735">
    <property type="entry name" value="NAD(P)-binding Rossmann-fold domains"/>
    <property type="match status" value="1"/>
</dbReference>
<dbReference type="InterPro" id="IPR001891">
    <property type="entry name" value="Malic_OxRdtase"/>
</dbReference>
<feature type="active site" description="Proton donor" evidence="5">
    <location>
        <position position="113"/>
    </location>
</feature>
<protein>
    <recommendedName>
        <fullName evidence="8">Malic enzyme</fullName>
    </recommendedName>
</protein>
<dbReference type="InterPro" id="IPR037062">
    <property type="entry name" value="Malic_N_dom_sf"/>
</dbReference>
<feature type="binding site" evidence="7">
    <location>
        <position position="280"/>
    </location>
    <ligand>
        <name>a divalent metal cation</name>
        <dbReference type="ChEBI" id="CHEBI:60240"/>
    </ligand>
</feature>
<dbReference type="PIRSF" id="PIRSF000106">
    <property type="entry name" value="ME"/>
    <property type="match status" value="1"/>
</dbReference>
<keyword evidence="12" id="KW-1185">Reference proteome</keyword>
<feature type="binding site" evidence="6">
    <location>
        <position position="166"/>
    </location>
    <ligand>
        <name>(S)-malate</name>
        <dbReference type="ChEBI" id="CHEBI:15589"/>
    </ligand>
</feature>
<feature type="domain" description="Malic enzyme N-terminal" evidence="10">
    <location>
        <begin position="90"/>
        <end position="271"/>
    </location>
</feature>
<evidence type="ECO:0000256" key="4">
    <source>
        <dbReference type="ARBA" id="ARBA00023002"/>
    </source>
</evidence>
<accession>A0AA89C7U3</accession>
<dbReference type="InterPro" id="IPR012301">
    <property type="entry name" value="Malic_N_dom"/>
</dbReference>
<keyword evidence="3 7" id="KW-0479">Metal-binding</keyword>
<dbReference type="PROSITE" id="PS00331">
    <property type="entry name" value="MALIC_ENZYMES"/>
    <property type="match status" value="1"/>
</dbReference>
<evidence type="ECO:0000256" key="8">
    <source>
        <dbReference type="RuleBase" id="RU003426"/>
    </source>
</evidence>
<proteinExistence type="inferred from homology"/>
<evidence type="ECO:0000256" key="6">
    <source>
        <dbReference type="PIRSR" id="PIRSR000106-2"/>
    </source>
</evidence>
<evidence type="ECO:0000256" key="1">
    <source>
        <dbReference type="ARBA" id="ARBA00001936"/>
    </source>
</evidence>
<dbReference type="AlphaFoldDB" id="A0AA89C7U3"/>
<dbReference type="GO" id="GO:0004473">
    <property type="term" value="F:malate dehydrogenase (decarboxylating) (NADP+) activity"/>
    <property type="evidence" value="ECO:0007669"/>
    <property type="project" value="TreeGrafter"/>
</dbReference>
<evidence type="ECO:0000256" key="2">
    <source>
        <dbReference type="ARBA" id="ARBA00008785"/>
    </source>
</evidence>
<dbReference type="FunFam" id="3.40.50.10380:FF:000004">
    <property type="entry name" value="Malic enzyme"/>
    <property type="match status" value="1"/>
</dbReference>
<comment type="caution">
    <text evidence="11">The sequence shown here is derived from an EMBL/GenBank/DDBJ whole genome shotgun (WGS) entry which is preliminary data.</text>
</comment>
<dbReference type="NCBIfam" id="NF010052">
    <property type="entry name" value="PRK13529.1"/>
    <property type="match status" value="1"/>
</dbReference>
<dbReference type="InterPro" id="IPR036291">
    <property type="entry name" value="NAD(P)-bd_dom_sf"/>
</dbReference>
<dbReference type="InterPro" id="IPR012302">
    <property type="entry name" value="Malic_NAD-bd"/>
</dbReference>
<dbReference type="Gene3D" id="3.40.50.720">
    <property type="entry name" value="NAD(P)-binding Rossmann-like Domain"/>
    <property type="match status" value="1"/>
</dbReference>
<dbReference type="SMART" id="SM01274">
    <property type="entry name" value="malic"/>
    <property type="match status" value="1"/>
</dbReference>
<feature type="binding site" evidence="7">
    <location>
        <position position="256"/>
    </location>
    <ligand>
        <name>a divalent metal cation</name>
        <dbReference type="ChEBI" id="CHEBI:60240"/>
    </ligand>
</feature>
<sequence length="594" mass="65557">MAELYKTSASKKDLPIHMMARPRVRGVDLLRDPLLNKGMGFTVQERQILGVHGLIPPAVMTQSDQVMSSLQNFNGWTNDLDRYIFMMGLQDRNEKLFYKVVTENVEKMMPIIYTPTVGLACQKYGLTFRRPRGLYITIHDKGFIFDVLCNWPSDNIKAIVVTDGERILGLGDLGCYGMGIPVGKLALYTALAGVDPSQCLPIMLDVGTDNKTLLDDPLYIGLRQNRVRGKPYEEFVDEFMQAVVRRFGNQTLIQFEDFGNHNAFTLLEKYREKYCTFNDDIQGTAAVAVAGIFASLKITGKSLEQNKFVFLGAGEASIGIAKLLVMAMVGEGMTKTDAVRRIWMVDSRGLIVQNRPSGGVTGQKVTFAQDHAPIDKLAEIVKQIKPTAIIGASAVPGAFTEEILTMMGNNNERPIIFALSNPTSKAECTAEQAYKATKGRCVFASGSPFKPVELEGKTFVPGQGNNAYIFPGIALATILCDIRCITEDVFLESAKLLASMVDKSSLDKGLVYPPLSKIREVSTDLTEGLINYAYKNNLAYLYPEPPNVPAYIKAHQYNTDYQDFMPAMYNYPNGLGTPVQHGLSGLYAGNVQLS</sequence>
<dbReference type="Pfam" id="PF03949">
    <property type="entry name" value="Malic_M"/>
    <property type="match status" value="1"/>
</dbReference>
<dbReference type="InterPro" id="IPR046346">
    <property type="entry name" value="Aminoacid_DH-like_N_sf"/>
</dbReference>
<dbReference type="GO" id="GO:0006108">
    <property type="term" value="P:malate metabolic process"/>
    <property type="evidence" value="ECO:0007669"/>
    <property type="project" value="TreeGrafter"/>
</dbReference>
<dbReference type="SUPFAM" id="SSF53223">
    <property type="entry name" value="Aminoacid dehydrogenase-like, N-terminal domain"/>
    <property type="match status" value="1"/>
</dbReference>
<dbReference type="Pfam" id="PF00390">
    <property type="entry name" value="malic"/>
    <property type="match status" value="1"/>
</dbReference>
<evidence type="ECO:0000259" key="9">
    <source>
        <dbReference type="SMART" id="SM00919"/>
    </source>
</evidence>
<dbReference type="SMART" id="SM00919">
    <property type="entry name" value="Malic_M"/>
    <property type="match status" value="1"/>
</dbReference>
<feature type="binding site" evidence="6">
    <location>
        <position position="421"/>
    </location>
    <ligand>
        <name>(S)-malate</name>
        <dbReference type="ChEBI" id="CHEBI:15589"/>
    </ligand>
</feature>
<dbReference type="GO" id="GO:0051287">
    <property type="term" value="F:NAD binding"/>
    <property type="evidence" value="ECO:0007669"/>
    <property type="project" value="InterPro"/>
</dbReference>
<keyword evidence="4 8" id="KW-0560">Oxidoreductase</keyword>
<dbReference type="PRINTS" id="PR00072">
    <property type="entry name" value="MALOXRDTASE"/>
</dbReference>
<evidence type="ECO:0000256" key="7">
    <source>
        <dbReference type="PIRSR" id="PIRSR000106-3"/>
    </source>
</evidence>
<reference evidence="11" key="1">
    <citation type="submission" date="2019-08" db="EMBL/GenBank/DDBJ databases">
        <title>The improved chromosome-level genome for the pearl oyster Pinctada fucata martensii using PacBio sequencing and Hi-C.</title>
        <authorList>
            <person name="Zheng Z."/>
        </authorList>
    </citation>
    <scope>NUCLEOTIDE SEQUENCE</scope>
    <source>
        <strain evidence="11">ZZ-2019</strain>
        <tissue evidence="11">Adductor muscle</tissue>
    </source>
</reference>